<dbReference type="Proteomes" id="UP000324222">
    <property type="component" value="Unassembled WGS sequence"/>
</dbReference>
<proteinExistence type="predicted"/>
<name>A0A5B7F8T1_PORTR</name>
<reference evidence="1 2" key="1">
    <citation type="submission" date="2019-05" db="EMBL/GenBank/DDBJ databases">
        <title>Another draft genome of Portunus trituberculatus and its Hox gene families provides insights of decapod evolution.</title>
        <authorList>
            <person name="Jeong J.-H."/>
            <person name="Song I."/>
            <person name="Kim S."/>
            <person name="Choi T."/>
            <person name="Kim D."/>
            <person name="Ryu S."/>
            <person name="Kim W."/>
        </authorList>
    </citation>
    <scope>NUCLEOTIDE SEQUENCE [LARGE SCALE GENOMIC DNA]</scope>
    <source>
        <tissue evidence="1">Muscle</tissue>
    </source>
</reference>
<accession>A0A5B7F8T1</accession>
<organism evidence="1 2">
    <name type="scientific">Portunus trituberculatus</name>
    <name type="common">Swimming crab</name>
    <name type="synonym">Neptunus trituberculatus</name>
    <dbReference type="NCBI Taxonomy" id="210409"/>
    <lineage>
        <taxon>Eukaryota</taxon>
        <taxon>Metazoa</taxon>
        <taxon>Ecdysozoa</taxon>
        <taxon>Arthropoda</taxon>
        <taxon>Crustacea</taxon>
        <taxon>Multicrustacea</taxon>
        <taxon>Malacostraca</taxon>
        <taxon>Eumalacostraca</taxon>
        <taxon>Eucarida</taxon>
        <taxon>Decapoda</taxon>
        <taxon>Pleocyemata</taxon>
        <taxon>Brachyura</taxon>
        <taxon>Eubrachyura</taxon>
        <taxon>Portunoidea</taxon>
        <taxon>Portunidae</taxon>
        <taxon>Portuninae</taxon>
        <taxon>Portunus</taxon>
    </lineage>
</organism>
<evidence type="ECO:0000313" key="1">
    <source>
        <dbReference type="EMBL" id="MPC41498.1"/>
    </source>
</evidence>
<evidence type="ECO:0000313" key="2">
    <source>
        <dbReference type="Proteomes" id="UP000324222"/>
    </source>
</evidence>
<gene>
    <name evidence="1" type="ORF">E2C01_035091</name>
</gene>
<protein>
    <submittedName>
        <fullName evidence="1">Uncharacterized protein</fullName>
    </submittedName>
</protein>
<comment type="caution">
    <text evidence="1">The sequence shown here is derived from an EMBL/GenBank/DDBJ whole genome shotgun (WGS) entry which is preliminary data.</text>
</comment>
<keyword evidence="2" id="KW-1185">Reference proteome</keyword>
<dbReference type="AlphaFoldDB" id="A0A5B7F8T1"/>
<sequence>MARFVTQLSGWCWEARAGEAGVRPPRGANEARTLEATAGGRHEPGLPCFFPLCYFRIINHTEQQQQHHRHM</sequence>
<dbReference type="EMBL" id="VSRR010005080">
    <property type="protein sequence ID" value="MPC41498.1"/>
    <property type="molecule type" value="Genomic_DNA"/>
</dbReference>